<evidence type="ECO:0000313" key="10">
    <source>
        <dbReference type="EMBL" id="GJM55966.1"/>
    </source>
</evidence>
<dbReference type="Proteomes" id="UP001055025">
    <property type="component" value="Unassembled WGS sequence"/>
</dbReference>
<feature type="transmembrane region" description="Helical" evidence="9">
    <location>
        <begin position="22"/>
        <end position="45"/>
    </location>
</feature>
<evidence type="ECO:0000313" key="11">
    <source>
        <dbReference type="Proteomes" id="UP001055025"/>
    </source>
</evidence>
<dbReference type="Pfam" id="PF01741">
    <property type="entry name" value="MscL"/>
    <property type="match status" value="1"/>
</dbReference>
<comment type="function">
    <text evidence="9">Channel that opens in response to stretch forces in the membrane lipid bilayer. May participate in the regulation of osmotic pressure changes within the cell.</text>
</comment>
<organism evidence="10 11">
    <name type="scientific">Granulimonas faecalis</name>
    <dbReference type="NCBI Taxonomy" id="2894155"/>
    <lineage>
        <taxon>Bacteria</taxon>
        <taxon>Bacillati</taxon>
        <taxon>Actinomycetota</taxon>
        <taxon>Coriobacteriia</taxon>
        <taxon>Coriobacteriales</taxon>
        <taxon>Kribbibacteriaceae</taxon>
        <taxon>Granulimonas</taxon>
    </lineage>
</organism>
<keyword evidence="4 9" id="KW-0812">Transmembrane</keyword>
<keyword evidence="6 9" id="KW-0406">Ion transport</keyword>
<dbReference type="InterPro" id="IPR001185">
    <property type="entry name" value="MS_channel"/>
</dbReference>
<feature type="transmembrane region" description="Helical" evidence="9">
    <location>
        <begin position="52"/>
        <end position="71"/>
    </location>
</feature>
<gene>
    <name evidence="9 10" type="primary">mscL</name>
    <name evidence="10" type="ORF">ATOP_16210</name>
</gene>
<comment type="caution">
    <text evidence="10">The sequence shown here is derived from an EMBL/GenBank/DDBJ whole genome shotgun (WGS) entry which is preliminary data.</text>
</comment>
<dbReference type="PANTHER" id="PTHR30266">
    <property type="entry name" value="MECHANOSENSITIVE CHANNEL MSCL"/>
    <property type="match status" value="1"/>
</dbReference>
<accession>A0AAV5B6D7</accession>
<evidence type="ECO:0000256" key="7">
    <source>
        <dbReference type="ARBA" id="ARBA00023136"/>
    </source>
</evidence>
<keyword evidence="8 9" id="KW-0407">Ion channel</keyword>
<dbReference type="SUPFAM" id="SSF81330">
    <property type="entry name" value="Gated mechanosensitive channel"/>
    <property type="match status" value="1"/>
</dbReference>
<dbReference type="Gene3D" id="1.10.1200.120">
    <property type="entry name" value="Large-conductance mechanosensitive channel, MscL, domain 1"/>
    <property type="match status" value="1"/>
</dbReference>
<keyword evidence="7 9" id="KW-0472">Membrane</keyword>
<comment type="similarity">
    <text evidence="9">Belongs to the MscL family.</text>
</comment>
<dbReference type="InterPro" id="IPR037673">
    <property type="entry name" value="MSC/AndL"/>
</dbReference>
<keyword evidence="2 9" id="KW-0813">Transport</keyword>
<reference evidence="10" key="1">
    <citation type="journal article" date="2022" name="Int. J. Syst. Evol. Microbiol.">
        <title>Granulimonas faecalis gen. nov., sp. nov., and Leptogranulimonas caecicola gen. nov., sp. nov., novel lactate-producing Atopobiaceae bacteria isolated from mouse intestines, and an emended description of the family Atopobiaceae.</title>
        <authorList>
            <person name="Morinaga K."/>
            <person name="Kusada H."/>
            <person name="Sakamoto S."/>
            <person name="Murakami T."/>
            <person name="Toyoda A."/>
            <person name="Mori H."/>
            <person name="Meng X.Y."/>
            <person name="Takashino M."/>
            <person name="Murotomi K."/>
            <person name="Tamaki H."/>
        </authorList>
    </citation>
    <scope>NUCLEOTIDE SEQUENCE</scope>
    <source>
        <strain evidence="10">OPF53</strain>
    </source>
</reference>
<dbReference type="PANTHER" id="PTHR30266:SF2">
    <property type="entry name" value="LARGE-CONDUCTANCE MECHANOSENSITIVE CHANNEL"/>
    <property type="match status" value="1"/>
</dbReference>
<name>A0AAV5B6D7_9ACTN</name>
<comment type="subcellular location">
    <subcellularLocation>
        <location evidence="9">Cell membrane</location>
        <topology evidence="9">Multi-pass membrane protein</topology>
    </subcellularLocation>
    <subcellularLocation>
        <location evidence="1">Membrane</location>
        <topology evidence="1">Multi-pass membrane protein</topology>
    </subcellularLocation>
</comment>
<keyword evidence="3 9" id="KW-1003">Cell membrane</keyword>
<dbReference type="PRINTS" id="PR01264">
    <property type="entry name" value="MECHCHANNEL"/>
</dbReference>
<dbReference type="HAMAP" id="MF_00115">
    <property type="entry name" value="MscL"/>
    <property type="match status" value="1"/>
</dbReference>
<proteinExistence type="inferred from homology"/>
<dbReference type="AlphaFoldDB" id="A0AAV5B6D7"/>
<evidence type="ECO:0000256" key="1">
    <source>
        <dbReference type="ARBA" id="ARBA00004141"/>
    </source>
</evidence>
<evidence type="ECO:0000256" key="8">
    <source>
        <dbReference type="ARBA" id="ARBA00023303"/>
    </source>
</evidence>
<feature type="transmembrane region" description="Helical" evidence="9">
    <location>
        <begin position="83"/>
        <end position="104"/>
    </location>
</feature>
<evidence type="ECO:0000256" key="9">
    <source>
        <dbReference type="HAMAP-Rule" id="MF_00115"/>
    </source>
</evidence>
<keyword evidence="11" id="KW-1185">Reference proteome</keyword>
<dbReference type="GO" id="GO:0008381">
    <property type="term" value="F:mechanosensitive monoatomic ion channel activity"/>
    <property type="evidence" value="ECO:0007669"/>
    <property type="project" value="UniProtKB-UniRule"/>
</dbReference>
<evidence type="ECO:0000256" key="2">
    <source>
        <dbReference type="ARBA" id="ARBA00022448"/>
    </source>
</evidence>
<protein>
    <recommendedName>
        <fullName evidence="9">Large-conductance mechanosensitive channel</fullName>
    </recommendedName>
</protein>
<dbReference type="GO" id="GO:0005886">
    <property type="term" value="C:plasma membrane"/>
    <property type="evidence" value="ECO:0007669"/>
    <property type="project" value="UniProtKB-SubCell"/>
</dbReference>
<comment type="subunit">
    <text evidence="9">Homopentamer.</text>
</comment>
<dbReference type="EMBL" id="BQKC01000001">
    <property type="protein sequence ID" value="GJM55966.1"/>
    <property type="molecule type" value="Genomic_DNA"/>
</dbReference>
<sequence>MAVNTDKVKEKSKGFIAEFKEFISRGSVIDLAVGMIIGAAFTAIVNSLVNDIVMPLIGVIIGGIDFSGIQTQVGGATIMWGNFIQAIINFLLIALVVFLMVKCINIAHNAMSKKAEQELEEEVAPEDPATVQVKLLEEIRDALIDRE</sequence>
<dbReference type="InterPro" id="IPR036019">
    <property type="entry name" value="MscL_channel"/>
</dbReference>
<dbReference type="NCBIfam" id="TIGR00220">
    <property type="entry name" value="mscL"/>
    <property type="match status" value="1"/>
</dbReference>
<dbReference type="RefSeq" id="WP_265590986.1">
    <property type="nucleotide sequence ID" value="NZ_BQKC01000001.1"/>
</dbReference>
<evidence type="ECO:0000256" key="5">
    <source>
        <dbReference type="ARBA" id="ARBA00022989"/>
    </source>
</evidence>
<evidence type="ECO:0000256" key="6">
    <source>
        <dbReference type="ARBA" id="ARBA00023065"/>
    </source>
</evidence>
<evidence type="ECO:0000256" key="3">
    <source>
        <dbReference type="ARBA" id="ARBA00022475"/>
    </source>
</evidence>
<evidence type="ECO:0000256" key="4">
    <source>
        <dbReference type="ARBA" id="ARBA00022692"/>
    </source>
</evidence>
<keyword evidence="5 9" id="KW-1133">Transmembrane helix</keyword>